<proteinExistence type="predicted"/>
<keyword evidence="2" id="KW-1185">Reference proteome</keyword>
<accession>A0ABN7WVJ3</accession>
<dbReference type="EMBL" id="CAJVQB010063766">
    <property type="protein sequence ID" value="CAG8840804.1"/>
    <property type="molecule type" value="Genomic_DNA"/>
</dbReference>
<dbReference type="Proteomes" id="UP000789901">
    <property type="component" value="Unassembled WGS sequence"/>
</dbReference>
<protein>
    <submittedName>
        <fullName evidence="1">42154_t:CDS:1</fullName>
    </submittedName>
</protein>
<evidence type="ECO:0000313" key="2">
    <source>
        <dbReference type="Proteomes" id="UP000789901"/>
    </source>
</evidence>
<sequence>TLEIIEKLQEARVEALLLYKAKLDTHRSGKLEEKWKGPYYIHEVYGNSSYQLRTFDDKVLLKSVHGNLLKKYHEQ</sequence>
<feature type="non-terminal residue" evidence="1">
    <location>
        <position position="75"/>
    </location>
</feature>
<evidence type="ECO:0000313" key="1">
    <source>
        <dbReference type="EMBL" id="CAG8840804.1"/>
    </source>
</evidence>
<name>A0ABN7WVJ3_GIGMA</name>
<organism evidence="1 2">
    <name type="scientific">Gigaspora margarita</name>
    <dbReference type="NCBI Taxonomy" id="4874"/>
    <lineage>
        <taxon>Eukaryota</taxon>
        <taxon>Fungi</taxon>
        <taxon>Fungi incertae sedis</taxon>
        <taxon>Mucoromycota</taxon>
        <taxon>Glomeromycotina</taxon>
        <taxon>Glomeromycetes</taxon>
        <taxon>Diversisporales</taxon>
        <taxon>Gigasporaceae</taxon>
        <taxon>Gigaspora</taxon>
    </lineage>
</organism>
<gene>
    <name evidence="1" type="ORF">GMARGA_LOCUS35085</name>
</gene>
<comment type="caution">
    <text evidence="1">The sequence shown here is derived from an EMBL/GenBank/DDBJ whole genome shotgun (WGS) entry which is preliminary data.</text>
</comment>
<feature type="non-terminal residue" evidence="1">
    <location>
        <position position="1"/>
    </location>
</feature>
<reference evidence="1 2" key="1">
    <citation type="submission" date="2021-06" db="EMBL/GenBank/DDBJ databases">
        <authorList>
            <person name="Kallberg Y."/>
            <person name="Tangrot J."/>
            <person name="Rosling A."/>
        </authorList>
    </citation>
    <scope>NUCLEOTIDE SEQUENCE [LARGE SCALE GENOMIC DNA]</scope>
    <source>
        <strain evidence="1 2">120-4 pot B 10/14</strain>
    </source>
</reference>